<dbReference type="GO" id="GO:0051607">
    <property type="term" value="P:defense response to virus"/>
    <property type="evidence" value="ECO:0007669"/>
    <property type="project" value="UniProtKB-KW"/>
</dbReference>
<evidence type="ECO:0000313" key="10">
    <source>
        <dbReference type="EMBL" id="KEQ55216.1"/>
    </source>
</evidence>
<dbReference type="InterPro" id="IPR043760">
    <property type="entry name" value="PycTM_dom"/>
</dbReference>
<evidence type="ECO:0000256" key="8">
    <source>
        <dbReference type="SAM" id="Phobius"/>
    </source>
</evidence>
<feature type="transmembrane region" description="Helical" evidence="8">
    <location>
        <begin position="160"/>
        <end position="183"/>
    </location>
</feature>
<protein>
    <recommendedName>
        <fullName evidence="9">Pycsar effector protein domain-containing protein</fullName>
    </recommendedName>
</protein>
<dbReference type="eggNOG" id="COG4339">
    <property type="taxonomic scope" value="Bacteria"/>
</dbReference>
<dbReference type="Pfam" id="PF18967">
    <property type="entry name" value="PycTM"/>
    <property type="match status" value="1"/>
</dbReference>
<dbReference type="EMBL" id="JFHR01000002">
    <property type="protein sequence ID" value="KEQ55216.1"/>
    <property type="molecule type" value="Genomic_DNA"/>
</dbReference>
<organism evidence="10 11">
    <name type="scientific">Sphingobium chlorophenolicum</name>
    <dbReference type="NCBI Taxonomy" id="46429"/>
    <lineage>
        <taxon>Bacteria</taxon>
        <taxon>Pseudomonadati</taxon>
        <taxon>Pseudomonadota</taxon>
        <taxon>Alphaproteobacteria</taxon>
        <taxon>Sphingomonadales</taxon>
        <taxon>Sphingomonadaceae</taxon>
        <taxon>Sphingobium</taxon>
    </lineage>
</organism>
<dbReference type="OrthoDB" id="338959at2"/>
<feature type="domain" description="Pycsar effector protein" evidence="9">
    <location>
        <begin position="24"/>
        <end position="176"/>
    </location>
</feature>
<dbReference type="Proteomes" id="UP000028411">
    <property type="component" value="Unassembled WGS sequence"/>
</dbReference>
<comment type="subcellular location">
    <subcellularLocation>
        <location evidence="1">Cell membrane</location>
    </subcellularLocation>
</comment>
<keyword evidence="7 8" id="KW-0472">Membrane</keyword>
<evidence type="ECO:0000256" key="4">
    <source>
        <dbReference type="ARBA" id="ARBA00022741"/>
    </source>
</evidence>
<evidence type="ECO:0000313" key="11">
    <source>
        <dbReference type="Proteomes" id="UP000028411"/>
    </source>
</evidence>
<keyword evidence="2" id="KW-1003">Cell membrane</keyword>
<proteinExistence type="predicted"/>
<comment type="caution">
    <text evidence="10">The sequence shown here is derived from an EMBL/GenBank/DDBJ whole genome shotgun (WGS) entry which is preliminary data.</text>
</comment>
<dbReference type="RefSeq" id="WP_037446663.1">
    <property type="nucleotide sequence ID" value="NZ_JFHR01000002.1"/>
</dbReference>
<evidence type="ECO:0000256" key="5">
    <source>
        <dbReference type="ARBA" id="ARBA00022989"/>
    </source>
</evidence>
<keyword evidence="4" id="KW-0547">Nucleotide-binding</keyword>
<dbReference type="GO" id="GO:0000166">
    <property type="term" value="F:nucleotide binding"/>
    <property type="evidence" value="ECO:0007669"/>
    <property type="project" value="UniProtKB-KW"/>
</dbReference>
<gene>
    <name evidence="10" type="ORF">BV95_00379</name>
</gene>
<evidence type="ECO:0000256" key="7">
    <source>
        <dbReference type="ARBA" id="ARBA00023136"/>
    </source>
</evidence>
<reference evidence="10 11" key="1">
    <citation type="submission" date="2014-02" db="EMBL/GenBank/DDBJ databases">
        <title>Whole genome sequence of Sphingobium chlorophenolicum NBRC 16172.</title>
        <authorList>
            <person name="Gan H.M."/>
            <person name="Gan H.Y."/>
            <person name="Chew T.H."/>
            <person name="Savka M.A."/>
        </authorList>
    </citation>
    <scope>NUCLEOTIDE SEQUENCE [LARGE SCALE GENOMIC DNA]</scope>
    <source>
        <strain evidence="10 11">NBRC 16172</strain>
    </source>
</reference>
<keyword evidence="5 8" id="KW-1133">Transmembrane helix</keyword>
<dbReference type="PATRIC" id="fig|46429.4.peg.377"/>
<sequence>MTVAKKGEGEKMDATNVPVPNAIHLLRTAVQTNMQLSQMADQKANMLIGASMVIFTLCVAQLRSGALVWPVAVLAVGVFLAATCAIMAVLPSVSRSRGEVGAGDNLLFFGIFTSLSEAEFSDRMMALVLDDDALCRAMLRDMYQNGQVLQRRKYRWLGHAYRLFLTGVVASFIALVVDLGLGWR</sequence>
<feature type="transmembrane region" description="Helical" evidence="8">
    <location>
        <begin position="68"/>
        <end position="90"/>
    </location>
</feature>
<evidence type="ECO:0000256" key="2">
    <source>
        <dbReference type="ARBA" id="ARBA00022475"/>
    </source>
</evidence>
<accession>A0A081RJ43</accession>
<keyword evidence="3 8" id="KW-0812">Transmembrane</keyword>
<keyword evidence="6" id="KW-0051">Antiviral defense</keyword>
<dbReference type="AlphaFoldDB" id="A0A081RJ43"/>
<evidence type="ECO:0000256" key="6">
    <source>
        <dbReference type="ARBA" id="ARBA00023118"/>
    </source>
</evidence>
<evidence type="ECO:0000256" key="3">
    <source>
        <dbReference type="ARBA" id="ARBA00022692"/>
    </source>
</evidence>
<evidence type="ECO:0000259" key="9">
    <source>
        <dbReference type="Pfam" id="PF18967"/>
    </source>
</evidence>
<dbReference type="GO" id="GO:0005886">
    <property type="term" value="C:plasma membrane"/>
    <property type="evidence" value="ECO:0007669"/>
    <property type="project" value="UniProtKB-SubCell"/>
</dbReference>
<evidence type="ECO:0000256" key="1">
    <source>
        <dbReference type="ARBA" id="ARBA00004236"/>
    </source>
</evidence>
<feature type="transmembrane region" description="Helical" evidence="8">
    <location>
        <begin position="44"/>
        <end position="62"/>
    </location>
</feature>
<name>A0A081RJ43_SPHCR</name>